<keyword evidence="3" id="KW-0411">Iron-sulfur</keyword>
<keyword evidence="2" id="KW-0408">Iron</keyword>
<evidence type="ECO:0000256" key="2">
    <source>
        <dbReference type="ARBA" id="ARBA00023004"/>
    </source>
</evidence>
<keyword evidence="1" id="KW-0479">Metal-binding</keyword>
<reference evidence="6" key="1">
    <citation type="submission" date="2024-02" db="EMBL/GenBank/DDBJ databases">
        <title>Tomenella chthoni gen. nov. sp. nov., a member of the family Jonesiaceae isolated from bat guano.</title>
        <authorList>
            <person name="Miller S.L."/>
            <person name="King J."/>
            <person name="Sankaranarayanan K."/>
            <person name="Lawson P.A."/>
        </authorList>
    </citation>
    <scope>NUCLEOTIDE SEQUENCE</scope>
    <source>
        <strain evidence="6">BS-20</strain>
    </source>
</reference>
<evidence type="ECO:0000259" key="5">
    <source>
        <dbReference type="PROSITE" id="PS51379"/>
    </source>
</evidence>
<organism evidence="6">
    <name type="scientific">Jonesiaceae bacterium BS-20</name>
    <dbReference type="NCBI Taxonomy" id="3120821"/>
    <lineage>
        <taxon>Bacteria</taxon>
        <taxon>Bacillati</taxon>
        <taxon>Actinomycetota</taxon>
        <taxon>Actinomycetes</taxon>
        <taxon>Micrococcales</taxon>
        <taxon>Jonesiaceae</taxon>
    </lineage>
</organism>
<evidence type="ECO:0000256" key="3">
    <source>
        <dbReference type="ARBA" id="ARBA00023014"/>
    </source>
</evidence>
<dbReference type="Gene3D" id="3.30.70.20">
    <property type="match status" value="1"/>
</dbReference>
<dbReference type="PROSITE" id="PS51379">
    <property type="entry name" value="4FE4S_FER_2"/>
    <property type="match status" value="2"/>
</dbReference>
<evidence type="ECO:0000256" key="1">
    <source>
        <dbReference type="ARBA" id="ARBA00022723"/>
    </source>
</evidence>
<proteinExistence type="predicted"/>
<name>A0AAU7DWA4_9MICO</name>
<dbReference type="InterPro" id="IPR017900">
    <property type="entry name" value="4Fe4S_Fe_S_CS"/>
</dbReference>
<feature type="region of interest" description="Disordered" evidence="4">
    <location>
        <begin position="140"/>
        <end position="162"/>
    </location>
</feature>
<feature type="domain" description="4Fe-4S ferredoxin-type" evidence="5">
    <location>
        <begin position="235"/>
        <end position="264"/>
    </location>
</feature>
<dbReference type="GO" id="GO:0051536">
    <property type="term" value="F:iron-sulfur cluster binding"/>
    <property type="evidence" value="ECO:0007669"/>
    <property type="project" value="UniProtKB-KW"/>
</dbReference>
<dbReference type="AlphaFoldDB" id="A0AAU7DWA4"/>
<dbReference type="GO" id="GO:0046872">
    <property type="term" value="F:metal ion binding"/>
    <property type="evidence" value="ECO:0007669"/>
    <property type="project" value="UniProtKB-KW"/>
</dbReference>
<sequence>MPHGHSTSDPVELRSVLRWVTEQQGSKWAPRLELVCAEHPDPQRGVSQFEVIGLAGCAAQVAPHELLELLVAGAHSVTIRLDQCARSARVQDNFSHLTELFAATGMTSLRLSTTPPKAKRRRTLLDSARMPVSRRRLLTLGLSGNGDSSPGPPTPDLSHSDPQREAVALRYLMSQHLKNNSEHKEDIIAALTALDSPAVKLAAPGCVACNVCVRTCTSDALRLNHSGPPGTLTVSTLSQRPALCDGCNFCVSACPKDVLSIAGTWDWATTLFPPNSPLGQEHVQHQEVSAPVVSLTTATCERCNTRFPSTEATSLCQVCSYRRKNPFASTMPPGFRPPPSAAG</sequence>
<evidence type="ECO:0000313" key="6">
    <source>
        <dbReference type="EMBL" id="XBH22000.1"/>
    </source>
</evidence>
<dbReference type="SUPFAM" id="SSF54862">
    <property type="entry name" value="4Fe-4S ferredoxins"/>
    <property type="match status" value="1"/>
</dbReference>
<protein>
    <submittedName>
        <fullName evidence="6">4Fe-4S dicluster domain-containing protein</fullName>
    </submittedName>
</protein>
<accession>A0AAU7DWA4</accession>
<dbReference type="InterPro" id="IPR017896">
    <property type="entry name" value="4Fe4S_Fe-S-bd"/>
</dbReference>
<gene>
    <name evidence="6" type="ORF">V5R04_01870</name>
</gene>
<dbReference type="EMBL" id="CP146203">
    <property type="protein sequence ID" value="XBH22000.1"/>
    <property type="molecule type" value="Genomic_DNA"/>
</dbReference>
<evidence type="ECO:0000256" key="4">
    <source>
        <dbReference type="SAM" id="MobiDB-lite"/>
    </source>
</evidence>
<feature type="domain" description="4Fe-4S ferredoxin-type" evidence="5">
    <location>
        <begin position="197"/>
        <end position="226"/>
    </location>
</feature>
<dbReference type="Pfam" id="PF12838">
    <property type="entry name" value="Fer4_7"/>
    <property type="match status" value="1"/>
</dbReference>
<dbReference type="PROSITE" id="PS00198">
    <property type="entry name" value="4FE4S_FER_1"/>
    <property type="match status" value="1"/>
</dbReference>